<dbReference type="InterPro" id="IPR033643">
    <property type="entry name" value="SYLF_SH3YL1-like"/>
</dbReference>
<dbReference type="PANTHER" id="PTHR15629">
    <property type="entry name" value="SH3YL1 PROTEIN"/>
    <property type="match status" value="1"/>
</dbReference>
<evidence type="ECO:0000256" key="3">
    <source>
        <dbReference type="ARBA" id="ARBA00022443"/>
    </source>
</evidence>
<sequence>VNNPIPSNLKSEAKKAAKILREFTEITSRNGPDKIIPPHVIAKAKGLAVLSVIKAGFLVTARGGSGIVLARLPNGSWSAPSAIGIAGLGGGFEIGIEVSDLVIILNHERAVEAFAKGGNLTLGGNLTVAIGPLGRNLEGDVSLRSSAAVYTYCKSRGLFAGVSLEGSCLIERKETNRKFYGQDIRASAILLGDVPSPAQAEDLYEILASFTEEYENEEQKNNPGKTVTVQGRVCAFLSHRLFSLLKLFIISGSGNVGNILFKDLMYVQFSNFSLISFTSGSSSSNSVEVTALYSFEGQQPGDLTFKAGEKIKVTTKTNSQFDWWEGRTGEKTGIFPANYVALS</sequence>
<reference evidence="6 7" key="1">
    <citation type="submission" date="2019-09" db="EMBL/GenBank/DDBJ databases">
        <title>Bird 10,000 Genomes (B10K) Project - Family phase.</title>
        <authorList>
            <person name="Zhang G."/>
        </authorList>
    </citation>
    <scope>NUCLEOTIDE SEQUENCE [LARGE SCALE GENOMIC DNA]</scope>
    <source>
        <strain evidence="6">OUT-0051</strain>
        <tissue evidence="6">Kidney</tissue>
    </source>
</reference>
<accession>A0A7K7KYW0</accession>
<feature type="non-terminal residue" evidence="6">
    <location>
        <position position="1"/>
    </location>
</feature>
<dbReference type="CDD" id="cd11841">
    <property type="entry name" value="SH3_SH3YL1_like"/>
    <property type="match status" value="1"/>
</dbReference>
<evidence type="ECO:0000256" key="2">
    <source>
        <dbReference type="ARBA" id="ARBA00019109"/>
    </source>
</evidence>
<protein>
    <recommendedName>
        <fullName evidence="2">SH3 domain-containing YSC84-like protein 1</fullName>
    </recommendedName>
</protein>
<dbReference type="Pfam" id="PF04366">
    <property type="entry name" value="Ysc84"/>
    <property type="match status" value="1"/>
</dbReference>
<dbReference type="PANTHER" id="PTHR15629:SF2">
    <property type="entry name" value="SH3 DOMAIN-CONTAINING YSC84-LIKE PROTEIN 1"/>
    <property type="match status" value="1"/>
</dbReference>
<dbReference type="InterPro" id="IPR035511">
    <property type="entry name" value="SH3YL1_SH3"/>
</dbReference>
<evidence type="ECO:0000256" key="4">
    <source>
        <dbReference type="PROSITE-ProRule" id="PRU00192"/>
    </source>
</evidence>
<gene>
    <name evidence="6" type="primary">Sh3yl1</name>
    <name evidence="6" type="ORF">ASASCU_R13584</name>
</gene>
<feature type="domain" description="SH3" evidence="5">
    <location>
        <begin position="284"/>
        <end position="343"/>
    </location>
</feature>
<dbReference type="PROSITE" id="PS50002">
    <property type="entry name" value="SH3"/>
    <property type="match status" value="1"/>
</dbReference>
<dbReference type="Gene3D" id="2.30.30.40">
    <property type="entry name" value="SH3 Domains"/>
    <property type="match status" value="1"/>
</dbReference>
<evidence type="ECO:0000256" key="1">
    <source>
        <dbReference type="ARBA" id="ARBA00007761"/>
    </source>
</evidence>
<dbReference type="SUPFAM" id="SSF50044">
    <property type="entry name" value="SH3-domain"/>
    <property type="match status" value="1"/>
</dbReference>
<dbReference type="InterPro" id="IPR051702">
    <property type="entry name" value="SH3_domain_YSC84-like"/>
</dbReference>
<dbReference type="EMBL" id="VZSO01000085">
    <property type="protein sequence ID" value="NWZ23179.1"/>
    <property type="molecule type" value="Genomic_DNA"/>
</dbReference>
<dbReference type="PRINTS" id="PR00452">
    <property type="entry name" value="SH3DOMAIN"/>
</dbReference>
<comment type="similarity">
    <text evidence="1">Belongs to the SH3YL1 family.</text>
</comment>
<dbReference type="AlphaFoldDB" id="A0A7K7KYW0"/>
<evidence type="ECO:0000259" key="5">
    <source>
        <dbReference type="PROSITE" id="PS50002"/>
    </source>
</evidence>
<dbReference type="GO" id="GO:0032587">
    <property type="term" value="C:ruffle membrane"/>
    <property type="evidence" value="ECO:0007669"/>
    <property type="project" value="TreeGrafter"/>
</dbReference>
<name>A0A7K7KYW0_9AVES</name>
<dbReference type="Proteomes" id="UP000525565">
    <property type="component" value="Unassembled WGS sequence"/>
</dbReference>
<dbReference type="SMART" id="SM00326">
    <property type="entry name" value="SH3"/>
    <property type="match status" value="1"/>
</dbReference>
<organism evidence="6 7">
    <name type="scientific">Asarcornis scutulata</name>
    <dbReference type="NCBI Taxonomy" id="75869"/>
    <lineage>
        <taxon>Eukaryota</taxon>
        <taxon>Metazoa</taxon>
        <taxon>Chordata</taxon>
        <taxon>Craniata</taxon>
        <taxon>Vertebrata</taxon>
        <taxon>Euteleostomi</taxon>
        <taxon>Archelosauria</taxon>
        <taxon>Archosauria</taxon>
        <taxon>Dinosauria</taxon>
        <taxon>Saurischia</taxon>
        <taxon>Theropoda</taxon>
        <taxon>Coelurosauria</taxon>
        <taxon>Aves</taxon>
        <taxon>Neognathae</taxon>
        <taxon>Galloanserae</taxon>
        <taxon>Anseriformes</taxon>
        <taxon>Anatidae</taxon>
        <taxon>Anatinae</taxon>
        <taxon>Asarcornis</taxon>
    </lineage>
</organism>
<keyword evidence="7" id="KW-1185">Reference proteome</keyword>
<evidence type="ECO:0000313" key="6">
    <source>
        <dbReference type="EMBL" id="NWZ23179.1"/>
    </source>
</evidence>
<dbReference type="Pfam" id="PF00018">
    <property type="entry name" value="SH3_1"/>
    <property type="match status" value="1"/>
</dbReference>
<dbReference type="InterPro" id="IPR001452">
    <property type="entry name" value="SH3_domain"/>
</dbReference>
<feature type="non-terminal residue" evidence="6">
    <location>
        <position position="343"/>
    </location>
</feature>
<dbReference type="GO" id="GO:0035091">
    <property type="term" value="F:phosphatidylinositol binding"/>
    <property type="evidence" value="ECO:0007669"/>
    <property type="project" value="TreeGrafter"/>
</dbReference>
<keyword evidence="3 4" id="KW-0728">SH3 domain</keyword>
<dbReference type="GO" id="GO:1900027">
    <property type="term" value="P:regulation of ruffle assembly"/>
    <property type="evidence" value="ECO:0007669"/>
    <property type="project" value="TreeGrafter"/>
</dbReference>
<dbReference type="CDD" id="cd11525">
    <property type="entry name" value="SYLF_SH3YL1_like"/>
    <property type="match status" value="1"/>
</dbReference>
<comment type="caution">
    <text evidence="6">The sequence shown here is derived from an EMBL/GenBank/DDBJ whole genome shotgun (WGS) entry which is preliminary data.</text>
</comment>
<proteinExistence type="inferred from homology"/>
<dbReference type="InterPro" id="IPR007461">
    <property type="entry name" value="Ysc84_actin-binding"/>
</dbReference>
<dbReference type="FunFam" id="2.30.30.40:FF:000100">
    <property type="entry name" value="SH3 domain-containing YSC84-like protein 1"/>
    <property type="match status" value="1"/>
</dbReference>
<dbReference type="InterPro" id="IPR036028">
    <property type="entry name" value="SH3-like_dom_sf"/>
</dbReference>
<evidence type="ECO:0000313" key="7">
    <source>
        <dbReference type="Proteomes" id="UP000525565"/>
    </source>
</evidence>